<dbReference type="OrthoDB" id="9803333at2"/>
<dbReference type="PRINTS" id="PR00080">
    <property type="entry name" value="SDRFAMILY"/>
</dbReference>
<proteinExistence type="inferred from homology"/>
<dbReference type="FunFam" id="3.40.50.720:FF:000374">
    <property type="entry name" value="3-oxoacyl-(Acyl-carrier-protein) reductase"/>
    <property type="match status" value="1"/>
</dbReference>
<comment type="caution">
    <text evidence="5">The sequence shown here is derived from an EMBL/GenBank/DDBJ whole genome shotgun (WGS) entry which is preliminary data.</text>
</comment>
<dbReference type="PANTHER" id="PTHR43639:SF1">
    <property type="entry name" value="SHORT-CHAIN DEHYDROGENASE_REDUCTASE FAMILY PROTEIN"/>
    <property type="match status" value="1"/>
</dbReference>
<keyword evidence="3" id="KW-0560">Oxidoreductase</keyword>
<evidence type="ECO:0000313" key="6">
    <source>
        <dbReference type="Proteomes" id="UP000321405"/>
    </source>
</evidence>
<evidence type="ECO:0000313" key="5">
    <source>
        <dbReference type="EMBL" id="GEL01528.1"/>
    </source>
</evidence>
<evidence type="ECO:0000256" key="1">
    <source>
        <dbReference type="ARBA" id="ARBA00006484"/>
    </source>
</evidence>
<gene>
    <name evidence="5" type="ORF">SSA02_06910</name>
</gene>
<dbReference type="Pfam" id="PF13561">
    <property type="entry name" value="adh_short_C2"/>
    <property type="match status" value="1"/>
</dbReference>
<evidence type="ECO:0000256" key="2">
    <source>
        <dbReference type="ARBA" id="ARBA00022857"/>
    </source>
</evidence>
<name>A0A511BU85_9PROT</name>
<dbReference type="InterPro" id="IPR057326">
    <property type="entry name" value="KR_dom"/>
</dbReference>
<dbReference type="EMBL" id="BJVC01000001">
    <property type="protein sequence ID" value="GEL01528.1"/>
    <property type="molecule type" value="Genomic_DNA"/>
</dbReference>
<dbReference type="Proteomes" id="UP000321405">
    <property type="component" value="Unassembled WGS sequence"/>
</dbReference>
<dbReference type="Gene3D" id="3.40.50.720">
    <property type="entry name" value="NAD(P)-binding Rossmann-like Domain"/>
    <property type="match status" value="1"/>
</dbReference>
<evidence type="ECO:0000256" key="3">
    <source>
        <dbReference type="ARBA" id="ARBA00023002"/>
    </source>
</evidence>
<evidence type="ECO:0000259" key="4">
    <source>
        <dbReference type="SMART" id="SM00822"/>
    </source>
</evidence>
<dbReference type="InterPro" id="IPR002347">
    <property type="entry name" value="SDR_fam"/>
</dbReference>
<keyword evidence="2" id="KW-0521">NADP</keyword>
<dbReference type="SUPFAM" id="SSF51735">
    <property type="entry name" value="NAD(P)-binding Rossmann-fold domains"/>
    <property type="match status" value="1"/>
</dbReference>
<comment type="similarity">
    <text evidence="1">Belongs to the short-chain dehydrogenases/reductases (SDR) family.</text>
</comment>
<reference evidence="5 6" key="1">
    <citation type="submission" date="2019-07" db="EMBL/GenBank/DDBJ databases">
        <title>Whole genome shotgun sequence of Swaminathania salitolerans NBRC 104436.</title>
        <authorList>
            <person name="Hosoyama A."/>
            <person name="Uohara A."/>
            <person name="Ohji S."/>
            <person name="Ichikawa N."/>
        </authorList>
    </citation>
    <scope>NUCLEOTIDE SEQUENCE [LARGE SCALE GENOMIC DNA]</scope>
    <source>
        <strain evidence="5 6">NBRC 104436</strain>
    </source>
</reference>
<protein>
    <submittedName>
        <fullName evidence="5">Oxidoreductase</fullName>
    </submittedName>
</protein>
<dbReference type="PRINTS" id="PR00081">
    <property type="entry name" value="GDHRDH"/>
</dbReference>
<dbReference type="InterPro" id="IPR036291">
    <property type="entry name" value="NAD(P)-bd_dom_sf"/>
</dbReference>
<sequence length="253" mass="26875">MTQTSPVALVTGGSRGLGRATVEALARRGVSVILTYQGNRRAAEAVRDAAARSGVNAAALQLDVAQAGSFPEFVGRVREVLGSWGDSRLDYLVNNAGSAHNGSLADTTEEAFDRMYREHLKGPFFLTQSLLPLLRDGGRIVNVSSGLTRFSFPGRIVYASMKGAVETMTRYMAKELGSRGIAVNVVAPGAIQTDFSGGLVRDDPGINRQIAQNTALGRVGIPDDIGPMIASLLSEDNRWINAQRIEVSGGQSL</sequence>
<keyword evidence="6" id="KW-1185">Reference proteome</keyword>
<dbReference type="PANTHER" id="PTHR43639">
    <property type="entry name" value="OXIDOREDUCTASE, SHORT-CHAIN DEHYDROGENASE/REDUCTASE FAMILY (AFU_ORTHOLOGUE AFUA_5G02870)"/>
    <property type="match status" value="1"/>
</dbReference>
<dbReference type="AlphaFoldDB" id="A0A511BU85"/>
<organism evidence="5 6">
    <name type="scientific">Swaminathania salitolerans</name>
    <dbReference type="NCBI Taxonomy" id="182838"/>
    <lineage>
        <taxon>Bacteria</taxon>
        <taxon>Pseudomonadati</taxon>
        <taxon>Pseudomonadota</taxon>
        <taxon>Alphaproteobacteria</taxon>
        <taxon>Acetobacterales</taxon>
        <taxon>Acetobacteraceae</taxon>
        <taxon>Swaminathania</taxon>
    </lineage>
</organism>
<feature type="domain" description="Ketoreductase" evidence="4">
    <location>
        <begin position="6"/>
        <end position="194"/>
    </location>
</feature>
<dbReference type="RefSeq" id="WP_147092464.1">
    <property type="nucleotide sequence ID" value="NZ_BJVC01000001.1"/>
</dbReference>
<dbReference type="GO" id="GO:0016491">
    <property type="term" value="F:oxidoreductase activity"/>
    <property type="evidence" value="ECO:0007669"/>
    <property type="project" value="UniProtKB-KW"/>
</dbReference>
<accession>A0A511BU85</accession>
<dbReference type="SMART" id="SM00822">
    <property type="entry name" value="PKS_KR"/>
    <property type="match status" value="1"/>
</dbReference>